<evidence type="ECO:0000313" key="1">
    <source>
        <dbReference type="EMBL" id="GFY72492.1"/>
    </source>
</evidence>
<evidence type="ECO:0000313" key="2">
    <source>
        <dbReference type="Proteomes" id="UP000886998"/>
    </source>
</evidence>
<feature type="non-terminal residue" evidence="1">
    <location>
        <position position="1"/>
    </location>
</feature>
<dbReference type="Proteomes" id="UP000886998">
    <property type="component" value="Unassembled WGS sequence"/>
</dbReference>
<evidence type="ECO:0008006" key="3">
    <source>
        <dbReference type="Google" id="ProtNLM"/>
    </source>
</evidence>
<protein>
    <recommendedName>
        <fullName evidence="3">Ig-like domain-containing protein</fullName>
    </recommendedName>
</protein>
<accession>A0A8X6YI93</accession>
<gene>
    <name evidence="1" type="primary">AVEN_202402_1</name>
    <name evidence="1" type="ORF">TNIN_449291</name>
</gene>
<dbReference type="InterPro" id="IPR013783">
    <property type="entry name" value="Ig-like_fold"/>
</dbReference>
<keyword evidence="2" id="KW-1185">Reference proteome</keyword>
<dbReference type="Gene3D" id="2.60.40.10">
    <property type="entry name" value="Immunoglobulins"/>
    <property type="match status" value="1"/>
</dbReference>
<dbReference type="SUPFAM" id="SSF48726">
    <property type="entry name" value="Immunoglobulin"/>
    <property type="match status" value="1"/>
</dbReference>
<organism evidence="1 2">
    <name type="scientific">Trichonephila inaurata madagascariensis</name>
    <dbReference type="NCBI Taxonomy" id="2747483"/>
    <lineage>
        <taxon>Eukaryota</taxon>
        <taxon>Metazoa</taxon>
        <taxon>Ecdysozoa</taxon>
        <taxon>Arthropoda</taxon>
        <taxon>Chelicerata</taxon>
        <taxon>Arachnida</taxon>
        <taxon>Araneae</taxon>
        <taxon>Araneomorphae</taxon>
        <taxon>Entelegynae</taxon>
        <taxon>Araneoidea</taxon>
        <taxon>Nephilidae</taxon>
        <taxon>Trichonephila</taxon>
        <taxon>Trichonephila inaurata</taxon>
    </lineage>
</organism>
<proteinExistence type="predicted"/>
<sequence length="135" mass="15634">MPLKIAEICQSPKFSRWRGQNFWGVWVPLNVASPKRTERDQIVSGVIYEGRKYVAEGFPFSITCLKSSYGVPKWTRNGLSIDQLDPEYVIVQESVPDDGIRMELRVKMAQWKHRGHYKCDPLSKKSHEIEIVPSR</sequence>
<reference evidence="1" key="1">
    <citation type="submission" date="2020-08" db="EMBL/GenBank/DDBJ databases">
        <title>Multicomponent nature underlies the extraordinary mechanical properties of spider dragline silk.</title>
        <authorList>
            <person name="Kono N."/>
            <person name="Nakamura H."/>
            <person name="Mori M."/>
            <person name="Yoshida Y."/>
            <person name="Ohtoshi R."/>
            <person name="Malay A.D."/>
            <person name="Moran D.A.P."/>
            <person name="Tomita M."/>
            <person name="Numata K."/>
            <person name="Arakawa K."/>
        </authorList>
    </citation>
    <scope>NUCLEOTIDE SEQUENCE</scope>
</reference>
<dbReference type="AlphaFoldDB" id="A0A8X6YI93"/>
<dbReference type="InterPro" id="IPR036179">
    <property type="entry name" value="Ig-like_dom_sf"/>
</dbReference>
<name>A0A8X6YI93_9ARAC</name>
<dbReference type="EMBL" id="BMAV01019482">
    <property type="protein sequence ID" value="GFY72492.1"/>
    <property type="molecule type" value="Genomic_DNA"/>
</dbReference>
<comment type="caution">
    <text evidence="1">The sequence shown here is derived from an EMBL/GenBank/DDBJ whole genome shotgun (WGS) entry which is preliminary data.</text>
</comment>
<dbReference type="OrthoDB" id="6427958at2759"/>